<keyword evidence="1" id="KW-0472">Membrane</keyword>
<reference evidence="2 3" key="1">
    <citation type="submission" date="2018-11" db="EMBL/GenBank/DDBJ databases">
        <title>Proposal to divide the Flavobacteriaceae and reorganize its genera based on Amino Acid Identity values calculated from whole genome sequences.</title>
        <authorList>
            <person name="Nicholson A.C."/>
            <person name="Gulvik C.A."/>
            <person name="Whitney A.M."/>
            <person name="Humrighouse B.W."/>
            <person name="Bell M."/>
            <person name="Holmes B."/>
            <person name="Steigerwalt A."/>
            <person name="Villarma A."/>
            <person name="Sheth M."/>
            <person name="Batra D."/>
            <person name="Pryor J."/>
            <person name="Bernardet J.-F."/>
            <person name="Hugo C."/>
            <person name="Kampfer P."/>
            <person name="Newman J."/>
            <person name="Mcquiston J.R."/>
        </authorList>
    </citation>
    <scope>NUCLEOTIDE SEQUENCE [LARGE SCALE GENOMIC DNA]</scope>
    <source>
        <strain evidence="2 3">G0211</strain>
    </source>
</reference>
<accession>A0A3G6N6B6</accession>
<dbReference type="EMBL" id="CP033928">
    <property type="protein sequence ID" value="AZA60489.1"/>
    <property type="molecule type" value="Genomic_DNA"/>
</dbReference>
<sequence>MREVLKLEDFHYPSPELPSKNLKKTNIMNIDDLKNAWNDDVSDETPEISIEHKNKINLPLEKIRKNMRMEFWSTVGILIFGFAIVWISVPEAPFKFKFYLTVLLVSMLIVVSFFFSKFFKLYNDIGNPMMKTYDSLKDLMYQFDLNKQYYLSFMLSFVPFLVCELIIVIEFLPHRKPLSDFQVATTILSMLAAGLFGLFLLAKYWYRIFYGKYVQQIGNLLGEFQKK</sequence>
<feature type="transmembrane region" description="Helical" evidence="1">
    <location>
        <begin position="181"/>
        <end position="202"/>
    </location>
</feature>
<keyword evidence="1" id="KW-0812">Transmembrane</keyword>
<gene>
    <name evidence="2" type="ORF">EG340_05300</name>
</gene>
<name>A0A3G6N6B6_9FLAO</name>
<evidence type="ECO:0000313" key="2">
    <source>
        <dbReference type="EMBL" id="AZA60489.1"/>
    </source>
</evidence>
<evidence type="ECO:0000313" key="3">
    <source>
        <dbReference type="Proteomes" id="UP000269076"/>
    </source>
</evidence>
<proteinExistence type="predicted"/>
<dbReference type="AlphaFoldDB" id="A0A3G6N6B6"/>
<dbReference type="Proteomes" id="UP000269076">
    <property type="component" value="Chromosome"/>
</dbReference>
<organism evidence="2 3">
    <name type="scientific">Chryseobacterium indoltheticum</name>
    <dbReference type="NCBI Taxonomy" id="254"/>
    <lineage>
        <taxon>Bacteria</taxon>
        <taxon>Pseudomonadati</taxon>
        <taxon>Bacteroidota</taxon>
        <taxon>Flavobacteriia</taxon>
        <taxon>Flavobacteriales</taxon>
        <taxon>Weeksellaceae</taxon>
        <taxon>Chryseobacterium group</taxon>
        <taxon>Chryseobacterium</taxon>
    </lineage>
</organism>
<keyword evidence="1" id="KW-1133">Transmembrane helix</keyword>
<evidence type="ECO:0000256" key="1">
    <source>
        <dbReference type="SAM" id="Phobius"/>
    </source>
</evidence>
<feature type="transmembrane region" description="Helical" evidence="1">
    <location>
        <begin position="96"/>
        <end position="115"/>
    </location>
</feature>
<feature type="transmembrane region" description="Helical" evidence="1">
    <location>
        <begin position="149"/>
        <end position="169"/>
    </location>
</feature>
<feature type="transmembrane region" description="Helical" evidence="1">
    <location>
        <begin position="71"/>
        <end position="90"/>
    </location>
</feature>
<protein>
    <submittedName>
        <fullName evidence="2">Uncharacterized protein</fullName>
    </submittedName>
</protein>